<dbReference type="EMBL" id="JAGSHT010000018">
    <property type="protein sequence ID" value="MBZ2198338.1"/>
    <property type="molecule type" value="Genomic_DNA"/>
</dbReference>
<dbReference type="Proteomes" id="UP000826651">
    <property type="component" value="Unassembled WGS sequence"/>
</dbReference>
<gene>
    <name evidence="2" type="ORF">KCQ71_19465</name>
</gene>
<comment type="caution">
    <text evidence="2">The sequence shown here is derived from an EMBL/GenBank/DDBJ whole genome shotgun (WGS) entry which is preliminary data.</text>
</comment>
<sequence length="179" mass="19406">MTAERWVGVSEAAGAWADAAHDILTQVAGHHLAVITRADLAEQVQSRTQLRTRSPYRTWIGSVLAMVVTRAHAEALPPLTSLVVHRAGGDVETEESVTQARFACYRRYADDIPADVIALADAEARAKEAEAEEATRARRTGSRTRTPRISKQTAPEELPKICPTCFVQLPASGVCDECG</sequence>
<evidence type="ECO:0000313" key="2">
    <source>
        <dbReference type="EMBL" id="MBZ2198338.1"/>
    </source>
</evidence>
<feature type="region of interest" description="Disordered" evidence="1">
    <location>
        <begin position="129"/>
        <end position="154"/>
    </location>
</feature>
<proteinExistence type="predicted"/>
<keyword evidence="3" id="KW-1185">Reference proteome</keyword>
<name>A0ABS7SGG2_9MICO</name>
<reference evidence="2 3" key="1">
    <citation type="submission" date="2021-04" db="EMBL/GenBank/DDBJ databases">
        <title>Ruania sp. nov., isolated from sandy soil of mangrove forest.</title>
        <authorList>
            <person name="Ge X."/>
            <person name="Huang R."/>
            <person name="Liu W."/>
        </authorList>
    </citation>
    <scope>NUCLEOTIDE SEQUENCE [LARGE SCALE GENOMIC DNA]</scope>
    <source>
        <strain evidence="2 3">N2-46</strain>
    </source>
</reference>
<organism evidence="2 3">
    <name type="scientific">Occultella gossypii</name>
    <dbReference type="NCBI Taxonomy" id="2800820"/>
    <lineage>
        <taxon>Bacteria</taxon>
        <taxon>Bacillati</taxon>
        <taxon>Actinomycetota</taxon>
        <taxon>Actinomycetes</taxon>
        <taxon>Micrococcales</taxon>
        <taxon>Ruaniaceae</taxon>
        <taxon>Occultella</taxon>
    </lineage>
</organism>
<evidence type="ECO:0000256" key="1">
    <source>
        <dbReference type="SAM" id="MobiDB-lite"/>
    </source>
</evidence>
<dbReference type="RefSeq" id="WP_223409044.1">
    <property type="nucleotide sequence ID" value="NZ_JAGSHT010000018.1"/>
</dbReference>
<feature type="compositionally biased region" description="Basic residues" evidence="1">
    <location>
        <begin position="137"/>
        <end position="148"/>
    </location>
</feature>
<protein>
    <submittedName>
        <fullName evidence="2">Uncharacterized protein</fullName>
    </submittedName>
</protein>
<evidence type="ECO:0000313" key="3">
    <source>
        <dbReference type="Proteomes" id="UP000826651"/>
    </source>
</evidence>
<accession>A0ABS7SGG2</accession>